<gene>
    <name evidence="1" type="ORF">URODEC1_LOCUS6604</name>
</gene>
<dbReference type="PANTHER" id="PTHR34709:SF75">
    <property type="entry name" value="FBD DOMAIN-CONTAINING PROTEIN"/>
    <property type="match status" value="1"/>
</dbReference>
<dbReference type="AlphaFoldDB" id="A0ABC8VTD8"/>
<dbReference type="Proteomes" id="UP001497457">
    <property type="component" value="Chromosome 10rd"/>
</dbReference>
<dbReference type="PANTHER" id="PTHR34709">
    <property type="entry name" value="OS10G0396666 PROTEIN"/>
    <property type="match status" value="1"/>
</dbReference>
<keyword evidence="2" id="KW-1185">Reference proteome</keyword>
<sequence length="495" mass="54579">MELRSGRRLVPQQVGGGDDRISALPDEVLLQILAALGSTAEAARTTILARRWTGLWPELHVLAQALRGGDPAAGVAALRGMLSGWGGAGGGRRPDFSRLVIHVPRRRVDAAEVTSLLRAAERHAPEELTVVVAGAIIDDGDGGDDDRRRTFELPCFARATSVELQIWRLGFTLPPAGEFARLERLALSLCCVDPSVFLHRCPRLRNLVMDCYWELEAASIRSESLEDVVIKDLPLTVPRGTTRRVDVVAPLLKKFKLISCGNRDLVVKFSAESNVIENLSFKYCSLSSCSVGFGYWRLKSLDMGVESSSELLEDGQVNLVRVLSLVIMVPMIGYHANAKRSFNAEIACLPTNSFSVVKLEVPRLDGDVTGSLVFHLLSIVSGVQRLQLVLHRIMRPHSGTDIKVDEDISFTQLEEVGIQGFDVTNDYQYLDFLKLLFKSAPVLKIVRITLSPGVSQSHWGYKKLCDIFQENAPVQSFVNGLIEEFEVNLPQAHAM</sequence>
<protein>
    <recommendedName>
        <fullName evidence="3">FBD domain-containing protein</fullName>
    </recommendedName>
</protein>
<dbReference type="InterPro" id="IPR055312">
    <property type="entry name" value="FBL15-like"/>
</dbReference>
<dbReference type="EMBL" id="OZ075120">
    <property type="protein sequence ID" value="CAL4896377.1"/>
    <property type="molecule type" value="Genomic_DNA"/>
</dbReference>
<name>A0ABC8VTD8_9POAL</name>
<reference evidence="2" key="1">
    <citation type="submission" date="2024-06" db="EMBL/GenBank/DDBJ databases">
        <authorList>
            <person name="Ryan C."/>
        </authorList>
    </citation>
    <scope>NUCLEOTIDE SEQUENCE [LARGE SCALE GENOMIC DNA]</scope>
</reference>
<evidence type="ECO:0008006" key="3">
    <source>
        <dbReference type="Google" id="ProtNLM"/>
    </source>
</evidence>
<reference evidence="1 2" key="2">
    <citation type="submission" date="2024-10" db="EMBL/GenBank/DDBJ databases">
        <authorList>
            <person name="Ryan C."/>
        </authorList>
    </citation>
    <scope>NUCLEOTIDE SEQUENCE [LARGE SCALE GENOMIC DNA]</scope>
</reference>
<evidence type="ECO:0000313" key="1">
    <source>
        <dbReference type="EMBL" id="CAL4896377.1"/>
    </source>
</evidence>
<accession>A0ABC8VTD8</accession>
<proteinExistence type="predicted"/>
<organism evidence="1 2">
    <name type="scientific">Urochloa decumbens</name>
    <dbReference type="NCBI Taxonomy" id="240449"/>
    <lineage>
        <taxon>Eukaryota</taxon>
        <taxon>Viridiplantae</taxon>
        <taxon>Streptophyta</taxon>
        <taxon>Embryophyta</taxon>
        <taxon>Tracheophyta</taxon>
        <taxon>Spermatophyta</taxon>
        <taxon>Magnoliopsida</taxon>
        <taxon>Liliopsida</taxon>
        <taxon>Poales</taxon>
        <taxon>Poaceae</taxon>
        <taxon>PACMAD clade</taxon>
        <taxon>Panicoideae</taxon>
        <taxon>Panicodae</taxon>
        <taxon>Paniceae</taxon>
        <taxon>Melinidinae</taxon>
        <taxon>Urochloa</taxon>
    </lineage>
</organism>
<evidence type="ECO:0000313" key="2">
    <source>
        <dbReference type="Proteomes" id="UP001497457"/>
    </source>
</evidence>